<dbReference type="Proteomes" id="UP001597044">
    <property type="component" value="Unassembled WGS sequence"/>
</dbReference>
<evidence type="ECO:0000256" key="1">
    <source>
        <dbReference type="ARBA" id="ARBA00022898"/>
    </source>
</evidence>
<dbReference type="Pfam" id="PF01168">
    <property type="entry name" value="Ala_racemase_N"/>
    <property type="match status" value="1"/>
</dbReference>
<comment type="function">
    <text evidence="2">Pyridoxal 5'-phosphate (PLP)-binding protein, which is involved in PLP homeostasis.</text>
</comment>
<evidence type="ECO:0000313" key="6">
    <source>
        <dbReference type="Proteomes" id="UP001597044"/>
    </source>
</evidence>
<proteinExistence type="inferred from homology"/>
<dbReference type="PIRSF" id="PIRSF004848">
    <property type="entry name" value="YBL036c_PLPDEIII"/>
    <property type="match status" value="1"/>
</dbReference>
<evidence type="ECO:0000313" key="5">
    <source>
        <dbReference type="EMBL" id="MFD0950600.1"/>
    </source>
</evidence>
<accession>A0ABW3HIM0</accession>
<sequence length="244" mass="26328">MNSARASASDELISRWRQVLIEMRRASAVAGHEAEAVQLLAVSKFHAAEAIAALNDAGQRDFGENYVQEALEKMQQLRGHDICWHLIGPLQSNKTAEVAANFDWVHSIDRLKIARRLNDQRPDELPPLNICLQVNIDDEDSKSGCSLAELPALVEAVMALPRLRLRGLMVIPKAGETSAFATLAKTHAAILARLPRLADAPFDSLSMGMSADLAEAIAAGSTWVRIGTAIFGARPTISSVGTTA</sequence>
<dbReference type="InterPro" id="IPR011078">
    <property type="entry name" value="PyrdxlP_homeostasis"/>
</dbReference>
<organism evidence="5 6">
    <name type="scientific">Paraperlucidibaca wandonensis</name>
    <dbReference type="NCBI Taxonomy" id="1268273"/>
    <lineage>
        <taxon>Bacteria</taxon>
        <taxon>Pseudomonadati</taxon>
        <taxon>Pseudomonadota</taxon>
        <taxon>Gammaproteobacteria</taxon>
        <taxon>Moraxellales</taxon>
        <taxon>Moraxellaceae</taxon>
        <taxon>Paraperlucidibaca</taxon>
    </lineage>
</organism>
<evidence type="ECO:0000256" key="2">
    <source>
        <dbReference type="HAMAP-Rule" id="MF_02087"/>
    </source>
</evidence>
<keyword evidence="6" id="KW-1185">Reference proteome</keyword>
<keyword evidence="1 2" id="KW-0663">Pyridoxal phosphate</keyword>
<feature type="domain" description="Alanine racemase N-terminal" evidence="4">
    <location>
        <begin position="34"/>
        <end position="235"/>
    </location>
</feature>
<dbReference type="CDD" id="cd06824">
    <property type="entry name" value="PLPDE_III_Yggs_like"/>
    <property type="match status" value="1"/>
</dbReference>
<dbReference type="InterPro" id="IPR001608">
    <property type="entry name" value="Ala_racemase_N"/>
</dbReference>
<dbReference type="PANTHER" id="PTHR10146">
    <property type="entry name" value="PROLINE SYNTHETASE CO-TRANSCRIBED BACTERIAL HOMOLOG PROTEIN"/>
    <property type="match status" value="1"/>
</dbReference>
<feature type="modified residue" description="N6-(pyridoxal phosphate)lysine" evidence="2">
    <location>
        <position position="44"/>
    </location>
</feature>
<dbReference type="RefSeq" id="WP_379071448.1">
    <property type="nucleotide sequence ID" value="NZ_JBHTIT010000001.1"/>
</dbReference>
<gene>
    <name evidence="5" type="ORF">ACFQ0F_09410</name>
</gene>
<dbReference type="SUPFAM" id="SSF51419">
    <property type="entry name" value="PLP-binding barrel"/>
    <property type="match status" value="1"/>
</dbReference>
<reference evidence="6" key="1">
    <citation type="journal article" date="2019" name="Int. J. Syst. Evol. Microbiol.">
        <title>The Global Catalogue of Microorganisms (GCM) 10K type strain sequencing project: providing services to taxonomists for standard genome sequencing and annotation.</title>
        <authorList>
            <consortium name="The Broad Institute Genomics Platform"/>
            <consortium name="The Broad Institute Genome Sequencing Center for Infectious Disease"/>
            <person name="Wu L."/>
            <person name="Ma J."/>
        </authorList>
    </citation>
    <scope>NUCLEOTIDE SEQUENCE [LARGE SCALE GENOMIC DNA]</scope>
    <source>
        <strain evidence="6">CCUG 63419</strain>
    </source>
</reference>
<evidence type="ECO:0000259" key="4">
    <source>
        <dbReference type="Pfam" id="PF01168"/>
    </source>
</evidence>
<evidence type="ECO:0000256" key="3">
    <source>
        <dbReference type="RuleBase" id="RU004514"/>
    </source>
</evidence>
<comment type="similarity">
    <text evidence="2 3">Belongs to the pyridoxal phosphate-binding protein YggS/PROSC family.</text>
</comment>
<name>A0ABW3HIM0_9GAMM</name>
<protein>
    <recommendedName>
        <fullName evidence="2">Pyridoxal phosphate homeostasis protein</fullName>
        <shortName evidence="2">PLP homeostasis protein</shortName>
    </recommendedName>
</protein>
<dbReference type="PANTHER" id="PTHR10146:SF14">
    <property type="entry name" value="PYRIDOXAL PHOSPHATE HOMEOSTASIS PROTEIN"/>
    <property type="match status" value="1"/>
</dbReference>
<dbReference type="EMBL" id="JBHTIT010000001">
    <property type="protein sequence ID" value="MFD0950600.1"/>
    <property type="molecule type" value="Genomic_DNA"/>
</dbReference>
<comment type="caution">
    <text evidence="5">The sequence shown here is derived from an EMBL/GenBank/DDBJ whole genome shotgun (WGS) entry which is preliminary data.</text>
</comment>
<dbReference type="HAMAP" id="MF_02087">
    <property type="entry name" value="PLP_homeostasis"/>
    <property type="match status" value="1"/>
</dbReference>
<dbReference type="NCBIfam" id="TIGR00044">
    <property type="entry name" value="YggS family pyridoxal phosphate-dependent enzyme"/>
    <property type="match status" value="1"/>
</dbReference>
<dbReference type="InterPro" id="IPR029066">
    <property type="entry name" value="PLP-binding_barrel"/>
</dbReference>
<dbReference type="Gene3D" id="3.20.20.10">
    <property type="entry name" value="Alanine racemase"/>
    <property type="match status" value="1"/>
</dbReference>